<comment type="similarity">
    <text evidence="1 6">Belongs to the sigma-70 factor family. ECF subfamily.</text>
</comment>
<dbReference type="Proteomes" id="UP000215145">
    <property type="component" value="Unassembled WGS sequence"/>
</dbReference>
<dbReference type="Gene3D" id="1.10.1740.10">
    <property type="match status" value="1"/>
</dbReference>
<proteinExistence type="inferred from homology"/>
<feature type="domain" description="RNA polymerase sigma-70 region 2" evidence="7">
    <location>
        <begin position="35"/>
        <end position="83"/>
    </location>
</feature>
<dbReference type="PANTHER" id="PTHR43133:SF51">
    <property type="entry name" value="RNA POLYMERASE SIGMA FACTOR"/>
    <property type="match status" value="1"/>
</dbReference>
<reference evidence="9 10" key="1">
    <citation type="submission" date="2017-07" db="EMBL/GenBank/DDBJ databases">
        <title>Paenibacillus herberti R33 genome sequencing and assembly.</title>
        <authorList>
            <person name="Su W."/>
        </authorList>
    </citation>
    <scope>NUCLEOTIDE SEQUENCE [LARGE SCALE GENOMIC DNA]</scope>
    <source>
        <strain evidence="9 10">R33</strain>
    </source>
</reference>
<dbReference type="Pfam" id="PF08281">
    <property type="entry name" value="Sigma70_r4_2"/>
    <property type="match status" value="1"/>
</dbReference>
<dbReference type="Gene3D" id="1.10.10.10">
    <property type="entry name" value="Winged helix-like DNA-binding domain superfamily/Winged helix DNA-binding domain"/>
    <property type="match status" value="1"/>
</dbReference>
<dbReference type="InterPro" id="IPR013324">
    <property type="entry name" value="RNA_pol_sigma_r3/r4-like"/>
</dbReference>
<dbReference type="InterPro" id="IPR000838">
    <property type="entry name" value="RNA_pol_sigma70_ECF_CS"/>
</dbReference>
<evidence type="ECO:0000256" key="6">
    <source>
        <dbReference type="RuleBase" id="RU000716"/>
    </source>
</evidence>
<dbReference type="InterPro" id="IPR039425">
    <property type="entry name" value="RNA_pol_sigma-70-like"/>
</dbReference>
<evidence type="ECO:0000313" key="9">
    <source>
        <dbReference type="EMBL" id="OXM16126.1"/>
    </source>
</evidence>
<dbReference type="GO" id="GO:0006950">
    <property type="term" value="P:response to stress"/>
    <property type="evidence" value="ECO:0007669"/>
    <property type="project" value="UniProtKB-ARBA"/>
</dbReference>
<dbReference type="InterPro" id="IPR014284">
    <property type="entry name" value="RNA_pol_sigma-70_dom"/>
</dbReference>
<evidence type="ECO:0000259" key="7">
    <source>
        <dbReference type="Pfam" id="PF04542"/>
    </source>
</evidence>
<keyword evidence="4 6" id="KW-0238">DNA-binding</keyword>
<evidence type="ECO:0000313" key="10">
    <source>
        <dbReference type="Proteomes" id="UP000215145"/>
    </source>
</evidence>
<sequence>MLCLSSFLFYSLLEVNLLIYSSQYFNRIHRIICIKKGPEDAEDLAQKVFVKALEHGDRFRNQSSSFTWLYRITMNTIIDELRRVQIHKRHEKFKLESSLISMDFTSNVEMRIDLSSALKRFNELDREIITLRFFVDCSFEEIASIVGMRKSAVKNRLYRALGKLRTELLNWGGSMPMSIGEWISLVNILEDENNVDWNRAVTDEIFNELKGNLDRITDHFGPLSQKISIEIYPDLEKFHAQTGKPNGPDWYIAMLGNDGSTIKMVSPLNPGPRHSHVSVIKAALSLFATAVALDRNKKIPQWLKSGIGHYEANQFWGDHRKEVKSDIEQGTIPRLTELDGDWGDFTDRKGHMYSYSLVEYIVATYGYVQLRALIRSPNAYVDIFGCSQTEFEGKWMNYLSLKYA</sequence>
<comment type="caution">
    <text evidence="9">The sequence shown here is derived from an EMBL/GenBank/DDBJ whole genome shotgun (WGS) entry which is preliminary data.</text>
</comment>
<dbReference type="SUPFAM" id="SSF88659">
    <property type="entry name" value="Sigma3 and sigma4 domains of RNA polymerase sigma factors"/>
    <property type="match status" value="1"/>
</dbReference>
<keyword evidence="10" id="KW-1185">Reference proteome</keyword>
<dbReference type="GO" id="GO:0006352">
    <property type="term" value="P:DNA-templated transcription initiation"/>
    <property type="evidence" value="ECO:0007669"/>
    <property type="project" value="InterPro"/>
</dbReference>
<organism evidence="9 10">
    <name type="scientific">Paenibacillus herberti</name>
    <dbReference type="NCBI Taxonomy" id="1619309"/>
    <lineage>
        <taxon>Bacteria</taxon>
        <taxon>Bacillati</taxon>
        <taxon>Bacillota</taxon>
        <taxon>Bacilli</taxon>
        <taxon>Bacillales</taxon>
        <taxon>Paenibacillaceae</taxon>
        <taxon>Paenibacillus</taxon>
    </lineage>
</organism>
<evidence type="ECO:0000256" key="3">
    <source>
        <dbReference type="ARBA" id="ARBA00023082"/>
    </source>
</evidence>
<dbReference type="RefSeq" id="WP_089523211.1">
    <property type="nucleotide sequence ID" value="NZ_NMUQ01000001.1"/>
</dbReference>
<evidence type="ECO:0000256" key="1">
    <source>
        <dbReference type="ARBA" id="ARBA00010641"/>
    </source>
</evidence>
<dbReference type="GO" id="GO:0016987">
    <property type="term" value="F:sigma factor activity"/>
    <property type="evidence" value="ECO:0007669"/>
    <property type="project" value="UniProtKB-KW"/>
</dbReference>
<name>A0A229P1H8_9BACL</name>
<dbReference type="GO" id="GO:0003677">
    <property type="term" value="F:DNA binding"/>
    <property type="evidence" value="ECO:0007669"/>
    <property type="project" value="UniProtKB-KW"/>
</dbReference>
<dbReference type="AlphaFoldDB" id="A0A229P1H8"/>
<evidence type="ECO:0000256" key="4">
    <source>
        <dbReference type="ARBA" id="ARBA00023125"/>
    </source>
</evidence>
<dbReference type="Pfam" id="PF04542">
    <property type="entry name" value="Sigma70_r2"/>
    <property type="match status" value="1"/>
</dbReference>
<feature type="domain" description="RNA polymerase sigma factor 70 region 4 type 2" evidence="8">
    <location>
        <begin position="114"/>
        <end position="164"/>
    </location>
</feature>
<keyword evidence="5 6" id="KW-0804">Transcription</keyword>
<dbReference type="PANTHER" id="PTHR43133">
    <property type="entry name" value="RNA POLYMERASE ECF-TYPE SIGMA FACTO"/>
    <property type="match status" value="1"/>
</dbReference>
<keyword evidence="3 6" id="KW-0731">Sigma factor</keyword>
<dbReference type="InterPro" id="IPR013325">
    <property type="entry name" value="RNA_pol_sigma_r2"/>
</dbReference>
<dbReference type="EMBL" id="NMUQ01000001">
    <property type="protein sequence ID" value="OXM16126.1"/>
    <property type="molecule type" value="Genomic_DNA"/>
</dbReference>
<dbReference type="PROSITE" id="PS01063">
    <property type="entry name" value="SIGMA70_ECF"/>
    <property type="match status" value="1"/>
</dbReference>
<evidence type="ECO:0000256" key="5">
    <source>
        <dbReference type="ARBA" id="ARBA00023163"/>
    </source>
</evidence>
<dbReference type="OrthoDB" id="3472490at2"/>
<dbReference type="InterPro" id="IPR007627">
    <property type="entry name" value="RNA_pol_sigma70_r2"/>
</dbReference>
<dbReference type="InterPro" id="IPR013249">
    <property type="entry name" value="RNA_pol_sigma70_r4_t2"/>
</dbReference>
<dbReference type="InterPro" id="IPR036388">
    <property type="entry name" value="WH-like_DNA-bd_sf"/>
</dbReference>
<evidence type="ECO:0000259" key="8">
    <source>
        <dbReference type="Pfam" id="PF08281"/>
    </source>
</evidence>
<protein>
    <recommendedName>
        <fullName evidence="6">RNA polymerase sigma factor</fullName>
    </recommendedName>
</protein>
<dbReference type="CDD" id="cd06171">
    <property type="entry name" value="Sigma70_r4"/>
    <property type="match status" value="1"/>
</dbReference>
<dbReference type="NCBIfam" id="TIGR02937">
    <property type="entry name" value="sigma70-ECF"/>
    <property type="match status" value="1"/>
</dbReference>
<keyword evidence="2 6" id="KW-0805">Transcription regulation</keyword>
<dbReference type="SUPFAM" id="SSF88946">
    <property type="entry name" value="Sigma2 domain of RNA polymerase sigma factors"/>
    <property type="match status" value="1"/>
</dbReference>
<accession>A0A229P1H8</accession>
<gene>
    <name evidence="9" type="ORF">CGZ75_05330</name>
</gene>
<evidence type="ECO:0000256" key="2">
    <source>
        <dbReference type="ARBA" id="ARBA00023015"/>
    </source>
</evidence>